<feature type="signal peptide" evidence="1">
    <location>
        <begin position="1"/>
        <end position="21"/>
    </location>
</feature>
<dbReference type="EMBL" id="FNJQ01000017">
    <property type="protein sequence ID" value="SDP39600.1"/>
    <property type="molecule type" value="Genomic_DNA"/>
</dbReference>
<dbReference type="OrthoDB" id="1623865at2"/>
<reference evidence="2 3" key="1">
    <citation type="submission" date="2016-10" db="EMBL/GenBank/DDBJ databases">
        <authorList>
            <person name="de Groot N.N."/>
        </authorList>
    </citation>
    <scope>NUCLEOTIDE SEQUENCE [LARGE SCALE GENOMIC DNA]</scope>
    <source>
        <strain evidence="2 3">S137</strain>
    </source>
</reference>
<accession>A0A1H0SD13</accession>
<organism evidence="2 3">
    <name type="scientific">Selenomonas ruminantium</name>
    <dbReference type="NCBI Taxonomy" id="971"/>
    <lineage>
        <taxon>Bacteria</taxon>
        <taxon>Bacillati</taxon>
        <taxon>Bacillota</taxon>
        <taxon>Negativicutes</taxon>
        <taxon>Selenomonadales</taxon>
        <taxon>Selenomonadaceae</taxon>
        <taxon>Selenomonas</taxon>
    </lineage>
</organism>
<feature type="chain" id="PRO_5010296254" description="Outer membrane protein beta-barrel domain-containing protein" evidence="1">
    <location>
        <begin position="22"/>
        <end position="167"/>
    </location>
</feature>
<evidence type="ECO:0008006" key="4">
    <source>
        <dbReference type="Google" id="ProtNLM"/>
    </source>
</evidence>
<evidence type="ECO:0000313" key="2">
    <source>
        <dbReference type="EMBL" id="SDP39600.1"/>
    </source>
</evidence>
<proteinExistence type="predicted"/>
<dbReference type="Proteomes" id="UP000182412">
    <property type="component" value="Unassembled WGS sequence"/>
</dbReference>
<evidence type="ECO:0000313" key="3">
    <source>
        <dbReference type="Proteomes" id="UP000182412"/>
    </source>
</evidence>
<dbReference type="RefSeq" id="WP_074572374.1">
    <property type="nucleotide sequence ID" value="NZ_FNJQ01000017.1"/>
</dbReference>
<gene>
    <name evidence="2" type="ORF">SAMN05216366_1175</name>
</gene>
<sequence length="167" mass="17989">MKKTVLALAAVMLAGASMASAAPIHQMAKHETAIGVGTKDSYIEHKVTGKATVGFAYADRDEYGDQKDAYLQYDVVSSEVKLIGGYRWDMGGEKNNAFGGVALSTPKVMGFDAYASYIAGKDFNETQVGINKDILFNVGLNVNYHNFKPRHGGHHENAVGVGLNVKF</sequence>
<keyword evidence="1" id="KW-0732">Signal</keyword>
<dbReference type="AlphaFoldDB" id="A0A1H0SD13"/>
<name>A0A1H0SD13_SELRU</name>
<protein>
    <recommendedName>
        <fullName evidence="4">Outer membrane protein beta-barrel domain-containing protein</fullName>
    </recommendedName>
</protein>
<evidence type="ECO:0000256" key="1">
    <source>
        <dbReference type="SAM" id="SignalP"/>
    </source>
</evidence>